<dbReference type="EMBL" id="CAKMRJ010003334">
    <property type="protein sequence ID" value="CAH1433406.1"/>
    <property type="molecule type" value="Genomic_DNA"/>
</dbReference>
<reference evidence="2 3" key="1">
    <citation type="submission" date="2022-01" db="EMBL/GenBank/DDBJ databases">
        <authorList>
            <person name="Xiong W."/>
            <person name="Schranz E."/>
        </authorList>
    </citation>
    <scope>NUCLEOTIDE SEQUENCE [LARGE SCALE GENOMIC DNA]</scope>
</reference>
<evidence type="ECO:0000256" key="1">
    <source>
        <dbReference type="SAM" id="MobiDB-lite"/>
    </source>
</evidence>
<evidence type="ECO:0000313" key="3">
    <source>
        <dbReference type="Proteomes" id="UP001157418"/>
    </source>
</evidence>
<accession>A0AAU9N6H6</accession>
<gene>
    <name evidence="2" type="ORF">LVIROSA_LOCUS19996</name>
</gene>
<keyword evidence="3" id="KW-1185">Reference proteome</keyword>
<feature type="compositionally biased region" description="Basic and acidic residues" evidence="1">
    <location>
        <begin position="73"/>
        <end position="82"/>
    </location>
</feature>
<protein>
    <submittedName>
        <fullName evidence="2">Uncharacterized protein</fullName>
    </submittedName>
</protein>
<feature type="region of interest" description="Disordered" evidence="1">
    <location>
        <begin position="62"/>
        <end position="82"/>
    </location>
</feature>
<dbReference type="AlphaFoldDB" id="A0AAU9N6H6"/>
<sequence>MSRLSLNLSRKDTCLLTNRLCILLFPPANHEGVDEKSHLPPNLTPVSLSVISCLSLQQIVAEEDSSSIKPKSSGRENEEVKR</sequence>
<proteinExistence type="predicted"/>
<dbReference type="Proteomes" id="UP001157418">
    <property type="component" value="Unassembled WGS sequence"/>
</dbReference>
<comment type="caution">
    <text evidence="2">The sequence shown here is derived from an EMBL/GenBank/DDBJ whole genome shotgun (WGS) entry which is preliminary data.</text>
</comment>
<name>A0AAU9N6H6_9ASTR</name>
<organism evidence="2 3">
    <name type="scientific">Lactuca virosa</name>
    <dbReference type="NCBI Taxonomy" id="75947"/>
    <lineage>
        <taxon>Eukaryota</taxon>
        <taxon>Viridiplantae</taxon>
        <taxon>Streptophyta</taxon>
        <taxon>Embryophyta</taxon>
        <taxon>Tracheophyta</taxon>
        <taxon>Spermatophyta</taxon>
        <taxon>Magnoliopsida</taxon>
        <taxon>eudicotyledons</taxon>
        <taxon>Gunneridae</taxon>
        <taxon>Pentapetalae</taxon>
        <taxon>asterids</taxon>
        <taxon>campanulids</taxon>
        <taxon>Asterales</taxon>
        <taxon>Asteraceae</taxon>
        <taxon>Cichorioideae</taxon>
        <taxon>Cichorieae</taxon>
        <taxon>Lactucinae</taxon>
        <taxon>Lactuca</taxon>
    </lineage>
</organism>
<evidence type="ECO:0000313" key="2">
    <source>
        <dbReference type="EMBL" id="CAH1433406.1"/>
    </source>
</evidence>